<protein>
    <submittedName>
        <fullName evidence="1">Uncharacterized protein</fullName>
    </submittedName>
</protein>
<comment type="caution">
    <text evidence="1">The sequence shown here is derived from an EMBL/GenBank/DDBJ whole genome shotgun (WGS) entry which is preliminary data.</text>
</comment>
<reference evidence="1 2" key="1">
    <citation type="submission" date="2019-08" db="EMBL/GenBank/DDBJ databases">
        <title>In-depth cultivation of the pig gut microbiome towards novel bacterial diversity and tailored functional studies.</title>
        <authorList>
            <person name="Wylensek D."/>
            <person name="Hitch T.C.A."/>
            <person name="Clavel T."/>
        </authorList>
    </citation>
    <scope>NUCLEOTIDE SEQUENCE [LARGE SCALE GENOMIC DNA]</scope>
    <source>
        <strain evidence="1 2">Oil+RF-744-GAM-WT-6</strain>
    </source>
</reference>
<dbReference type="EMBL" id="VUMN01000002">
    <property type="protein sequence ID" value="MSS57621.1"/>
    <property type="molecule type" value="Genomic_DNA"/>
</dbReference>
<accession>A0A7X2TFN0</accession>
<sequence>MQSSEITLDDWNAALDRCIRFVNENRCFEEAFDRLPCSETYVLESLIKEFQNGNRSRKLYDQMLKYTARKED</sequence>
<dbReference type="Proteomes" id="UP000461880">
    <property type="component" value="Unassembled WGS sequence"/>
</dbReference>
<name>A0A7X2TFN0_9FIRM</name>
<evidence type="ECO:0000313" key="1">
    <source>
        <dbReference type="EMBL" id="MSS57621.1"/>
    </source>
</evidence>
<keyword evidence="2" id="KW-1185">Reference proteome</keyword>
<evidence type="ECO:0000313" key="2">
    <source>
        <dbReference type="Proteomes" id="UP000461880"/>
    </source>
</evidence>
<proteinExistence type="predicted"/>
<dbReference type="RefSeq" id="WP_154502469.1">
    <property type="nucleotide sequence ID" value="NZ_VUMN01000002.1"/>
</dbReference>
<organism evidence="1 2">
    <name type="scientific">Stecheria intestinalis</name>
    <dbReference type="NCBI Taxonomy" id="2606630"/>
    <lineage>
        <taxon>Bacteria</taxon>
        <taxon>Bacillati</taxon>
        <taxon>Bacillota</taxon>
        <taxon>Erysipelotrichia</taxon>
        <taxon>Erysipelotrichales</taxon>
        <taxon>Erysipelotrichaceae</taxon>
        <taxon>Stecheria</taxon>
    </lineage>
</organism>
<dbReference type="AlphaFoldDB" id="A0A7X2TFN0"/>
<gene>
    <name evidence="1" type="ORF">FYJ51_01685</name>
</gene>